<organism evidence="2 3">
    <name type="scientific">Somion occarium</name>
    <dbReference type="NCBI Taxonomy" id="3059160"/>
    <lineage>
        <taxon>Eukaryota</taxon>
        <taxon>Fungi</taxon>
        <taxon>Dikarya</taxon>
        <taxon>Basidiomycota</taxon>
        <taxon>Agaricomycotina</taxon>
        <taxon>Agaricomycetes</taxon>
        <taxon>Polyporales</taxon>
        <taxon>Cerrenaceae</taxon>
        <taxon>Somion</taxon>
    </lineage>
</organism>
<feature type="compositionally biased region" description="Basic residues" evidence="1">
    <location>
        <begin position="1"/>
        <end position="10"/>
    </location>
</feature>
<keyword evidence="3" id="KW-1185">Reference proteome</keyword>
<evidence type="ECO:0000313" key="3">
    <source>
        <dbReference type="Proteomes" id="UP001497453"/>
    </source>
</evidence>
<evidence type="ECO:0000256" key="1">
    <source>
        <dbReference type="SAM" id="MobiDB-lite"/>
    </source>
</evidence>
<proteinExistence type="predicted"/>
<name>A0ABP1CWW5_9APHY</name>
<protein>
    <submittedName>
        <fullName evidence="2">Uncharacterized protein</fullName>
    </submittedName>
</protein>
<feature type="region of interest" description="Disordered" evidence="1">
    <location>
        <begin position="69"/>
        <end position="90"/>
    </location>
</feature>
<feature type="compositionally biased region" description="Basic and acidic residues" evidence="1">
    <location>
        <begin position="81"/>
        <end position="90"/>
    </location>
</feature>
<feature type="region of interest" description="Disordered" evidence="1">
    <location>
        <begin position="1"/>
        <end position="28"/>
    </location>
</feature>
<evidence type="ECO:0000313" key="2">
    <source>
        <dbReference type="EMBL" id="CAL1700160.1"/>
    </source>
</evidence>
<gene>
    <name evidence="2" type="ORF">GFSPODELE1_LOCUS3019</name>
</gene>
<dbReference type="EMBL" id="OZ037945">
    <property type="protein sequence ID" value="CAL1700160.1"/>
    <property type="molecule type" value="Genomic_DNA"/>
</dbReference>
<dbReference type="Proteomes" id="UP001497453">
    <property type="component" value="Chromosome 2"/>
</dbReference>
<accession>A0ABP1CWW5</accession>
<sequence>MSSTATKRKSTAGAGVASKKARTDNSHEAARALVSEILANPDAYAIPERDEDVRKILIELAEYARALEGQNASGSAGAPPKSKEQLEEAAEKIRRAAHAGIKKQMSWKPSYGPPTWKMKKFTVNEFDELMGEITSSARYSELRLTGTNVNARWSDTGEFKFSGTYGV</sequence>
<reference evidence="3" key="1">
    <citation type="submission" date="2024-04" db="EMBL/GenBank/DDBJ databases">
        <authorList>
            <person name="Shaw F."/>
            <person name="Minotto A."/>
        </authorList>
    </citation>
    <scope>NUCLEOTIDE SEQUENCE [LARGE SCALE GENOMIC DNA]</scope>
</reference>